<keyword evidence="4" id="KW-1185">Reference proteome</keyword>
<feature type="compositionally biased region" description="Polar residues" evidence="1">
    <location>
        <begin position="116"/>
        <end position="128"/>
    </location>
</feature>
<organism evidence="2">
    <name type="scientific">Puccinia triticina (isolate 1-1 / race 1 (BBBD))</name>
    <name type="common">Brown leaf rust fungus</name>
    <dbReference type="NCBI Taxonomy" id="630390"/>
    <lineage>
        <taxon>Eukaryota</taxon>
        <taxon>Fungi</taxon>
        <taxon>Dikarya</taxon>
        <taxon>Basidiomycota</taxon>
        <taxon>Pucciniomycotina</taxon>
        <taxon>Pucciniomycetes</taxon>
        <taxon>Pucciniales</taxon>
        <taxon>Pucciniaceae</taxon>
        <taxon>Puccinia</taxon>
    </lineage>
</organism>
<dbReference type="Proteomes" id="UP000005240">
    <property type="component" value="Unassembled WGS sequence"/>
</dbReference>
<reference evidence="2" key="1">
    <citation type="submission" date="2009-11" db="EMBL/GenBank/DDBJ databases">
        <authorList>
            <consortium name="The Broad Institute Genome Sequencing Platform"/>
            <person name="Ward D."/>
            <person name="Feldgarden M."/>
            <person name="Earl A."/>
            <person name="Young S.K."/>
            <person name="Zeng Q."/>
            <person name="Koehrsen M."/>
            <person name="Alvarado L."/>
            <person name="Berlin A."/>
            <person name="Bochicchio J."/>
            <person name="Borenstein D."/>
            <person name="Chapman S.B."/>
            <person name="Chen Z."/>
            <person name="Engels R."/>
            <person name="Freedman E."/>
            <person name="Gellesch M."/>
            <person name="Goldberg J."/>
            <person name="Griggs A."/>
            <person name="Gujja S."/>
            <person name="Heilman E."/>
            <person name="Heiman D."/>
            <person name="Hepburn T."/>
            <person name="Howarth C."/>
            <person name="Jen D."/>
            <person name="Larson L."/>
            <person name="Lewis B."/>
            <person name="Mehta T."/>
            <person name="Park D."/>
            <person name="Pearson M."/>
            <person name="Roberts A."/>
            <person name="Saif S."/>
            <person name="Shea T."/>
            <person name="Shenoy N."/>
            <person name="Sisk P."/>
            <person name="Stolte C."/>
            <person name="Sykes S."/>
            <person name="Thomson T."/>
            <person name="Walk T."/>
            <person name="White J."/>
            <person name="Yandava C."/>
            <person name="Izard J."/>
            <person name="Baranova O.V."/>
            <person name="Blanton J.M."/>
            <person name="Tanner A.C."/>
            <person name="Dewhirst F.E."/>
            <person name="Haas B."/>
            <person name="Nusbaum C."/>
            <person name="Birren B."/>
        </authorList>
    </citation>
    <scope>NUCLEOTIDE SEQUENCE [LARGE SCALE GENOMIC DNA]</scope>
    <source>
        <strain evidence="2">1-1 BBBD Race 1</strain>
    </source>
</reference>
<sequence length="286" mass="32240">MLQVPDQKVLMDWNDNRYHDPLEVRRRLGRSQDSQDAPCPEYDFPAAAAGQPKTVTPHCQLPSPAQDNINHPGHNLACISVRALKLFSCALQVYQTLNIRHPCILASERTAPAHGTQDNRACSHNQRPVAQPSGPAGGRHRTGTSQHLTLLFSLSSPRCNRAQQQPVSFEWNEAKDNSLLIGGWLVKPPLVFRYWYPTPIWQHVRLAAVWKGKQFVSSIQRRSGRWMVSRSIPKLTIPPHPPPPRASSKSSSDLTEMRIRASSKSSSDLTEMRIVWMRPPHPAQRT</sequence>
<reference evidence="2" key="2">
    <citation type="submission" date="2016-05" db="EMBL/GenBank/DDBJ databases">
        <title>Comparative analysis highlights variable genome content of wheat rusts and divergence of the mating loci.</title>
        <authorList>
            <person name="Cuomo C.A."/>
            <person name="Bakkeren G."/>
            <person name="Szabo L."/>
            <person name="Khalil H."/>
            <person name="Joly D."/>
            <person name="Goldberg J."/>
            <person name="Young S."/>
            <person name="Zeng Q."/>
            <person name="Fellers J."/>
        </authorList>
    </citation>
    <scope>NUCLEOTIDE SEQUENCE [LARGE SCALE GENOMIC DNA]</scope>
    <source>
        <strain evidence="2">1-1 BBBD Race 1</strain>
    </source>
</reference>
<feature type="compositionally biased region" description="Pro residues" evidence="1">
    <location>
        <begin position="236"/>
        <end position="245"/>
    </location>
</feature>
<dbReference type="EnsemblFungi" id="PTTG_00407-t43_1">
    <property type="protein sequence ID" value="PTTG_00407-t43_1-p1"/>
    <property type="gene ID" value="PTTG_00407"/>
</dbReference>
<feature type="non-terminal residue" evidence="2">
    <location>
        <position position="286"/>
    </location>
</feature>
<evidence type="ECO:0000256" key="1">
    <source>
        <dbReference type="SAM" id="MobiDB-lite"/>
    </source>
</evidence>
<feature type="region of interest" description="Disordered" evidence="1">
    <location>
        <begin position="233"/>
        <end position="271"/>
    </location>
</feature>
<gene>
    <name evidence="2" type="ORF">PTTG_00407</name>
</gene>
<feature type="region of interest" description="Disordered" evidence="1">
    <location>
        <begin position="114"/>
        <end position="142"/>
    </location>
</feature>
<reference evidence="3" key="4">
    <citation type="submission" date="2025-05" db="UniProtKB">
        <authorList>
            <consortium name="EnsemblFungi"/>
        </authorList>
    </citation>
    <scope>IDENTIFICATION</scope>
    <source>
        <strain evidence="3">isolate 1-1 / race 1 (BBBD)</strain>
    </source>
</reference>
<evidence type="ECO:0000313" key="4">
    <source>
        <dbReference type="Proteomes" id="UP000005240"/>
    </source>
</evidence>
<evidence type="ECO:0000313" key="2">
    <source>
        <dbReference type="EMBL" id="OAV88106.1"/>
    </source>
</evidence>
<reference evidence="3 4" key="3">
    <citation type="journal article" date="2017" name="G3 (Bethesda)">
        <title>Comparative analysis highlights variable genome content of wheat rusts and divergence of the mating loci.</title>
        <authorList>
            <person name="Cuomo C.A."/>
            <person name="Bakkeren G."/>
            <person name="Khalil H.B."/>
            <person name="Panwar V."/>
            <person name="Joly D."/>
            <person name="Linning R."/>
            <person name="Sakthikumar S."/>
            <person name="Song X."/>
            <person name="Adiconis X."/>
            <person name="Fan L."/>
            <person name="Goldberg J.M."/>
            <person name="Levin J.Z."/>
            <person name="Young S."/>
            <person name="Zeng Q."/>
            <person name="Anikster Y."/>
            <person name="Bruce M."/>
            <person name="Wang M."/>
            <person name="Yin C."/>
            <person name="McCallum B."/>
            <person name="Szabo L.J."/>
            <person name="Hulbert S."/>
            <person name="Chen X."/>
            <person name="Fellers J.P."/>
        </authorList>
    </citation>
    <scope>NUCLEOTIDE SEQUENCE</scope>
    <source>
        <strain evidence="3">isolate 1-1 / race 1 (BBBD)</strain>
        <strain evidence="4">Isolate 1-1 / race 1 (BBBD)</strain>
    </source>
</reference>
<proteinExistence type="predicted"/>
<protein>
    <submittedName>
        <fullName evidence="2 3">Uncharacterized protein</fullName>
    </submittedName>
</protein>
<accession>A0A180G632</accession>
<name>A0A180G632_PUCT1</name>
<evidence type="ECO:0000313" key="3">
    <source>
        <dbReference type="EnsemblFungi" id="PTTG_00407-t43_1-p1"/>
    </source>
</evidence>
<dbReference type="EMBL" id="ADAS02000213">
    <property type="protein sequence ID" value="OAV88106.1"/>
    <property type="molecule type" value="Genomic_DNA"/>
</dbReference>
<dbReference type="AlphaFoldDB" id="A0A180G632"/>
<dbReference type="VEuPathDB" id="FungiDB:PTTG_00407"/>